<evidence type="ECO:0000313" key="13">
    <source>
        <dbReference type="Proteomes" id="UP000036987"/>
    </source>
</evidence>
<dbReference type="GO" id="GO:0016759">
    <property type="term" value="F:cellulose synthase activity"/>
    <property type="evidence" value="ECO:0000318"/>
    <property type="project" value="GO_Central"/>
</dbReference>
<keyword evidence="13" id="KW-1185">Reference proteome</keyword>
<dbReference type="GO" id="GO:0012505">
    <property type="term" value="C:endomembrane system"/>
    <property type="evidence" value="ECO:0007669"/>
    <property type="project" value="UniProtKB-SubCell"/>
</dbReference>
<evidence type="ECO:0000256" key="1">
    <source>
        <dbReference type="ARBA" id="ARBA00004127"/>
    </source>
</evidence>
<dbReference type="Pfam" id="PF03552">
    <property type="entry name" value="Cellulose_synt"/>
    <property type="match status" value="2"/>
</dbReference>
<name>A0A0K9PBL7_ZOSMR</name>
<dbReference type="EMBL" id="LFYR01000980">
    <property type="protein sequence ID" value="KMZ66369.1"/>
    <property type="molecule type" value="Genomic_DNA"/>
</dbReference>
<comment type="subcellular location">
    <subcellularLocation>
        <location evidence="1">Endomembrane system</location>
        <topology evidence="1">Multi-pass membrane protein</topology>
    </subcellularLocation>
</comment>
<proteinExistence type="predicted"/>
<feature type="active site" evidence="8">
    <location>
        <position position="147"/>
    </location>
</feature>
<keyword evidence="6 11" id="KW-0472">Membrane</keyword>
<feature type="transmembrane region" description="Helical" evidence="11">
    <location>
        <begin position="637"/>
        <end position="662"/>
    </location>
</feature>
<comment type="caution">
    <text evidence="12">The sequence shown here is derived from an EMBL/GenBank/DDBJ whole genome shotgun (WGS) entry which is preliminary data.</text>
</comment>
<dbReference type="PANTHER" id="PTHR13301">
    <property type="entry name" value="X-BOX TRANSCRIPTION FACTOR-RELATED"/>
    <property type="match status" value="1"/>
</dbReference>
<dbReference type="GO" id="GO:0005886">
    <property type="term" value="C:plasma membrane"/>
    <property type="evidence" value="ECO:0000318"/>
    <property type="project" value="GO_Central"/>
</dbReference>
<feature type="binding site" evidence="10">
    <location>
        <position position="303"/>
    </location>
    <ligand>
        <name>Mn(2+)</name>
        <dbReference type="ChEBI" id="CHEBI:29035"/>
    </ligand>
</feature>
<gene>
    <name evidence="12" type="ORF">ZOSMA_29G00170</name>
</gene>
<keyword evidence="7" id="KW-0961">Cell wall biogenesis/degradation</keyword>
<organism evidence="12 13">
    <name type="scientific">Zostera marina</name>
    <name type="common">Eelgrass</name>
    <dbReference type="NCBI Taxonomy" id="29655"/>
    <lineage>
        <taxon>Eukaryota</taxon>
        <taxon>Viridiplantae</taxon>
        <taxon>Streptophyta</taxon>
        <taxon>Embryophyta</taxon>
        <taxon>Tracheophyta</taxon>
        <taxon>Spermatophyta</taxon>
        <taxon>Magnoliopsida</taxon>
        <taxon>Liliopsida</taxon>
        <taxon>Zosteraceae</taxon>
        <taxon>Zostera</taxon>
    </lineage>
</organism>
<accession>A0A0K9PBL7</accession>
<dbReference type="STRING" id="29655.A0A0K9PBL7"/>
<dbReference type="GO" id="GO:0009833">
    <property type="term" value="P:plant-type primary cell wall biogenesis"/>
    <property type="evidence" value="ECO:0000318"/>
    <property type="project" value="GO_Central"/>
</dbReference>
<feature type="active site" evidence="8">
    <location>
        <position position="438"/>
    </location>
</feature>
<feature type="binding site" evidence="9">
    <location>
        <position position="118"/>
    </location>
    <ligand>
        <name>UDP-alpha-D-glucose</name>
        <dbReference type="ChEBI" id="CHEBI:58885"/>
    </ligand>
</feature>
<dbReference type="InterPro" id="IPR005150">
    <property type="entry name" value="Cellulose_synth"/>
</dbReference>
<evidence type="ECO:0000256" key="5">
    <source>
        <dbReference type="ARBA" id="ARBA00022989"/>
    </source>
</evidence>
<sequence length="727" mass="81555">MKDAGGECGKLLETPQPLHTSQIDPLIPINRIHAGLYSFAILAIFYHRYLQLHSSITVVSFCLTLFLFFSDVVLAFMWLVTQAFRWRPIRRHPHPERLSNKDLPGLDVFICTADPYKEPPMGVVNTALSVMAYDYPVEKLSVYLSDDGGSDLTLFAFMEASLFAKHWVPFCKMNGIMTRCPEVYFDSNSAGNSHEENNIKKMYGKMREKIEQAMKNGIPVGERSGGLEKWVPGFTSKEHPTIVQILVESSKDMDITNHPLPNLIYVAREKTGAYSHHFKGGSLNTLLRVSGEITNAPFILNLDCDMKSNDPTTPHQAMCFLLDDSISRTLAFVQFPQRFSGINDGDIYGSEYKRQYLINPLGMNGITGPMYVGSNTFFNRRALHSSPDQKQTVVSSSSSSLFSDQVLGRVHQVAGASYEVGTKWGSTVGFRYGSLVEDFYTGYQLQCEGWESIFCDPERPAFLGEVPITLHDALSQTKRWIIGLLEIVFSEHCPVTYGVKYGSLLLGMCYSHNSFWSSWSIPLITYGILPQIALLHHNHPLFPNLLRDPWSLLYVYLFLASYGQDAIDFVRLGGGTYRKWWNNQRMWLVRGVTCYPAGIVEFSLNQFGLSTGDGFNVTSKVMDEDETRRYEKQVFDFGVASPFMVSIGVFAWMSLVGLVVGGVGSVRNGSVGEFGIQLLLCGFVVVNCIPVYAAMTIRKDGGRMPRTSLYLSLLITAAFQFLAYLTF</sequence>
<evidence type="ECO:0000256" key="3">
    <source>
        <dbReference type="ARBA" id="ARBA00022679"/>
    </source>
</evidence>
<dbReference type="OrthoDB" id="72851at2759"/>
<reference evidence="13" key="1">
    <citation type="journal article" date="2016" name="Nature">
        <title>The genome of the seagrass Zostera marina reveals angiosperm adaptation to the sea.</title>
        <authorList>
            <person name="Olsen J.L."/>
            <person name="Rouze P."/>
            <person name="Verhelst B."/>
            <person name="Lin Y.-C."/>
            <person name="Bayer T."/>
            <person name="Collen J."/>
            <person name="Dattolo E."/>
            <person name="De Paoli E."/>
            <person name="Dittami S."/>
            <person name="Maumus F."/>
            <person name="Michel G."/>
            <person name="Kersting A."/>
            <person name="Lauritano C."/>
            <person name="Lohaus R."/>
            <person name="Toepel M."/>
            <person name="Tonon T."/>
            <person name="Vanneste K."/>
            <person name="Amirebrahimi M."/>
            <person name="Brakel J."/>
            <person name="Bostroem C."/>
            <person name="Chovatia M."/>
            <person name="Grimwood J."/>
            <person name="Jenkins J.W."/>
            <person name="Jueterbock A."/>
            <person name="Mraz A."/>
            <person name="Stam W.T."/>
            <person name="Tice H."/>
            <person name="Bornberg-Bauer E."/>
            <person name="Green P.J."/>
            <person name="Pearson G.A."/>
            <person name="Procaccini G."/>
            <person name="Duarte C.M."/>
            <person name="Schmutz J."/>
            <person name="Reusch T.B.H."/>
            <person name="Van de Peer Y."/>
        </authorList>
    </citation>
    <scope>NUCLEOTIDE SEQUENCE [LARGE SCALE GENOMIC DNA]</scope>
    <source>
        <strain evidence="13">cv. Finnish</strain>
    </source>
</reference>
<dbReference type="OMA" id="QDIYACE"/>
<dbReference type="GO" id="GO:0016760">
    <property type="term" value="F:cellulose synthase (UDP-forming) activity"/>
    <property type="evidence" value="ECO:0007669"/>
    <property type="project" value="InterPro"/>
</dbReference>
<feature type="binding site" evidence="10">
    <location>
        <position position="279"/>
    </location>
    <ligand>
        <name>Mn(2+)</name>
        <dbReference type="ChEBI" id="CHEBI:29035"/>
    </ligand>
</feature>
<protein>
    <submittedName>
        <fullName evidence="12">Cellulose synthase-like CSLG, family GT2</fullName>
    </submittedName>
</protein>
<evidence type="ECO:0000256" key="8">
    <source>
        <dbReference type="PIRSR" id="PIRSR605150-1"/>
    </source>
</evidence>
<dbReference type="AlphaFoldDB" id="A0A0K9PBL7"/>
<feature type="transmembrane region" description="Helical" evidence="11">
    <location>
        <begin position="56"/>
        <end position="81"/>
    </location>
</feature>
<keyword evidence="5 11" id="KW-1133">Transmembrane helix</keyword>
<keyword evidence="2" id="KW-0328">Glycosyltransferase</keyword>
<evidence type="ECO:0000256" key="7">
    <source>
        <dbReference type="ARBA" id="ARBA00023316"/>
    </source>
</evidence>
<dbReference type="Proteomes" id="UP000036987">
    <property type="component" value="Unassembled WGS sequence"/>
</dbReference>
<dbReference type="InterPro" id="IPR029044">
    <property type="entry name" value="Nucleotide-diphossugar_trans"/>
</dbReference>
<dbReference type="GO" id="GO:0071555">
    <property type="term" value="P:cell wall organization"/>
    <property type="evidence" value="ECO:0007669"/>
    <property type="project" value="UniProtKB-KW"/>
</dbReference>
<evidence type="ECO:0000313" key="12">
    <source>
        <dbReference type="EMBL" id="KMZ66369.1"/>
    </source>
</evidence>
<dbReference type="Gene3D" id="3.90.550.10">
    <property type="entry name" value="Spore Coat Polysaccharide Biosynthesis Protein SpsA, Chain A"/>
    <property type="match status" value="2"/>
</dbReference>
<feature type="transmembrane region" description="Helical" evidence="11">
    <location>
        <begin position="707"/>
        <end position="725"/>
    </location>
</feature>
<keyword evidence="4 11" id="KW-0812">Transmembrane</keyword>
<evidence type="ECO:0000256" key="10">
    <source>
        <dbReference type="PIRSR" id="PIRSR605150-3"/>
    </source>
</evidence>
<feature type="transmembrane region" description="Helical" evidence="11">
    <location>
        <begin position="32"/>
        <end position="50"/>
    </location>
</feature>
<evidence type="ECO:0000256" key="11">
    <source>
        <dbReference type="SAM" id="Phobius"/>
    </source>
</evidence>
<evidence type="ECO:0000256" key="9">
    <source>
        <dbReference type="PIRSR" id="PIRSR605150-2"/>
    </source>
</evidence>
<dbReference type="SUPFAM" id="SSF53448">
    <property type="entry name" value="Nucleotide-diphospho-sugar transferases"/>
    <property type="match status" value="1"/>
</dbReference>
<keyword evidence="3" id="KW-0808">Transferase</keyword>
<feature type="binding site" evidence="9">
    <location>
        <position position="147"/>
    </location>
    <ligand>
        <name>UDP-alpha-D-glucose</name>
        <dbReference type="ChEBI" id="CHEBI:58885"/>
    </ligand>
</feature>
<evidence type="ECO:0000256" key="6">
    <source>
        <dbReference type="ARBA" id="ARBA00023136"/>
    </source>
</evidence>
<evidence type="ECO:0000256" key="4">
    <source>
        <dbReference type="ARBA" id="ARBA00022692"/>
    </source>
</evidence>
<feature type="binding site" evidence="9">
    <location>
        <position position="117"/>
    </location>
    <ligand>
        <name>UDP-alpha-D-glucose</name>
        <dbReference type="ChEBI" id="CHEBI:58885"/>
    </ligand>
</feature>
<evidence type="ECO:0000256" key="2">
    <source>
        <dbReference type="ARBA" id="ARBA00022676"/>
    </source>
</evidence>
<feature type="transmembrane region" description="Helical" evidence="11">
    <location>
        <begin position="674"/>
        <end position="695"/>
    </location>
</feature>
<dbReference type="GO" id="GO:0030244">
    <property type="term" value="P:cellulose biosynthetic process"/>
    <property type="evidence" value="ECO:0000318"/>
    <property type="project" value="GO_Central"/>
</dbReference>